<protein>
    <recommendedName>
        <fullName evidence="3">Lipoprotein</fullName>
    </recommendedName>
</protein>
<dbReference type="AlphaFoldDB" id="A0A9X1I396"/>
<evidence type="ECO:0008006" key="3">
    <source>
        <dbReference type="Google" id="ProtNLM"/>
    </source>
</evidence>
<dbReference type="EMBL" id="JAJAPX010000001">
    <property type="protein sequence ID" value="MCB4806882.1"/>
    <property type="molecule type" value="Genomic_DNA"/>
</dbReference>
<dbReference type="PANTHER" id="PTHR41339">
    <property type="entry name" value="LIPL48"/>
    <property type="match status" value="1"/>
</dbReference>
<evidence type="ECO:0000313" key="1">
    <source>
        <dbReference type="EMBL" id="MCB4806882.1"/>
    </source>
</evidence>
<dbReference type="PROSITE" id="PS51257">
    <property type="entry name" value="PROKAR_LIPOPROTEIN"/>
    <property type="match status" value="1"/>
</dbReference>
<proteinExistence type="predicted"/>
<dbReference type="Proteomes" id="UP001139286">
    <property type="component" value="Unassembled WGS sequence"/>
</dbReference>
<evidence type="ECO:0000313" key="2">
    <source>
        <dbReference type="Proteomes" id="UP001139286"/>
    </source>
</evidence>
<gene>
    <name evidence="1" type="ORF">LG651_01380</name>
</gene>
<reference evidence="1" key="1">
    <citation type="submission" date="2021-10" db="EMBL/GenBank/DDBJ databases">
        <title>Tamlana sargassums sp. nov., and Tamlana laminarinivorans sp. nov., two new bacteria isolated from the brown alga.</title>
        <authorList>
            <person name="Li J."/>
        </authorList>
    </citation>
    <scope>NUCLEOTIDE SEQUENCE</scope>
    <source>
        <strain evidence="1">62-3</strain>
    </source>
</reference>
<keyword evidence="2" id="KW-1185">Reference proteome</keyword>
<dbReference type="RefSeq" id="WP_226694369.1">
    <property type="nucleotide sequence ID" value="NZ_JAJAPX010000001.1"/>
</dbReference>
<dbReference type="PANTHER" id="PTHR41339:SF1">
    <property type="entry name" value="SECRETED PROTEIN"/>
    <property type="match status" value="1"/>
</dbReference>
<comment type="caution">
    <text evidence="1">The sequence shown here is derived from an EMBL/GenBank/DDBJ whole genome shotgun (WGS) entry which is preliminary data.</text>
</comment>
<accession>A0A9X1I396</accession>
<sequence>MKKSFLTFLTASALVLTGCLQDDDTPIIIEEVTNNYYNNGDNDGDNDADYETIVVSGGIALDATWTADNVYVLDRKVVVQEGVTLTIEPGTIVKGRAGTGSLSSALIVARGAQINAVGTADAPIIFTSESDNIEPGETSGTNLTSANRGLWGGIIMLGNATISVSGDTGLANIEGIAADDTFGLYGADLANGEAFDDADSSGTLQYVSIRHGGALLGEGNEINGLTLGGVGTGTTIDNVEVVANVDDGIEFFGGTVNASNLLVWAQGDDALDIDQAYSGTITNAVVILGDASDHALEIDGPEGSIDGEFTINDLTLIGNTTTANGEYADWRSNAQGHVNNVYAYGFKDSSDVELDNDGVATNYNDGLVTMSSWEIVLPAGVTDVASIFKNNADTVTVTGLGSEATAVTQGSQTVGATTTVLGWTYTAENVDF</sequence>
<organism evidence="1 2">
    <name type="scientific">Neotamlana sargassicola</name>
    <dbReference type="NCBI Taxonomy" id="2883125"/>
    <lineage>
        <taxon>Bacteria</taxon>
        <taxon>Pseudomonadati</taxon>
        <taxon>Bacteroidota</taxon>
        <taxon>Flavobacteriia</taxon>
        <taxon>Flavobacteriales</taxon>
        <taxon>Flavobacteriaceae</taxon>
        <taxon>Neotamlana</taxon>
    </lineage>
</organism>
<name>A0A9X1I396_9FLAO</name>